<feature type="domain" description="3-dehydroquinate synthase C-terminal" evidence="4">
    <location>
        <begin position="2"/>
        <end position="106"/>
    </location>
</feature>
<dbReference type="InterPro" id="IPR050071">
    <property type="entry name" value="Dehydroquinate_synthase"/>
</dbReference>
<feature type="non-terminal residue" evidence="5">
    <location>
        <position position="1"/>
    </location>
</feature>
<keyword evidence="3" id="KW-0520">NAD</keyword>
<evidence type="ECO:0000313" key="5">
    <source>
        <dbReference type="EMBL" id="SVD87591.1"/>
    </source>
</evidence>
<name>A0A382YWT7_9ZZZZ</name>
<dbReference type="PANTHER" id="PTHR43622:SF1">
    <property type="entry name" value="3-DEHYDROQUINATE SYNTHASE"/>
    <property type="match status" value="1"/>
</dbReference>
<evidence type="ECO:0000256" key="3">
    <source>
        <dbReference type="ARBA" id="ARBA00023027"/>
    </source>
</evidence>
<evidence type="ECO:0000259" key="4">
    <source>
        <dbReference type="Pfam" id="PF24621"/>
    </source>
</evidence>
<dbReference type="InterPro" id="IPR056179">
    <property type="entry name" value="DHQS_C"/>
</dbReference>
<evidence type="ECO:0000256" key="2">
    <source>
        <dbReference type="ARBA" id="ARBA00022723"/>
    </source>
</evidence>
<sequence length="140" mass="16344">PIIKQCINHKRDIVNQDQYDQNIRNILNFGHTLGHALESYYDFRMSHGEAILYGMRVASHLSKKANYLNDNDYQRILKLIGTFKLPQLENLEFDQIMSYINSDKKNIGNELNYILLKNIGTAVIEKNYNKDLIKEGLKIL</sequence>
<dbReference type="AlphaFoldDB" id="A0A382YWT7"/>
<dbReference type="PANTHER" id="PTHR43622">
    <property type="entry name" value="3-DEHYDROQUINATE SYNTHASE"/>
    <property type="match status" value="1"/>
</dbReference>
<gene>
    <name evidence="5" type="ORF">METZ01_LOCUS440445</name>
</gene>
<accession>A0A382YWT7</accession>
<reference evidence="5" key="1">
    <citation type="submission" date="2018-05" db="EMBL/GenBank/DDBJ databases">
        <authorList>
            <person name="Lanie J.A."/>
            <person name="Ng W.-L."/>
            <person name="Kazmierczak K.M."/>
            <person name="Andrzejewski T.M."/>
            <person name="Davidsen T.M."/>
            <person name="Wayne K.J."/>
            <person name="Tettelin H."/>
            <person name="Glass J.I."/>
            <person name="Rusch D."/>
            <person name="Podicherti R."/>
            <person name="Tsui H.-C.T."/>
            <person name="Winkler M.E."/>
        </authorList>
    </citation>
    <scope>NUCLEOTIDE SEQUENCE</scope>
</reference>
<dbReference type="GO" id="GO:0046872">
    <property type="term" value="F:metal ion binding"/>
    <property type="evidence" value="ECO:0007669"/>
    <property type="project" value="UniProtKB-KW"/>
</dbReference>
<dbReference type="EMBL" id="UINC01179086">
    <property type="protein sequence ID" value="SVD87591.1"/>
    <property type="molecule type" value="Genomic_DNA"/>
</dbReference>
<evidence type="ECO:0000256" key="1">
    <source>
        <dbReference type="ARBA" id="ARBA00001941"/>
    </source>
</evidence>
<organism evidence="5">
    <name type="scientific">marine metagenome</name>
    <dbReference type="NCBI Taxonomy" id="408172"/>
    <lineage>
        <taxon>unclassified sequences</taxon>
        <taxon>metagenomes</taxon>
        <taxon>ecological metagenomes</taxon>
    </lineage>
</organism>
<proteinExistence type="predicted"/>
<keyword evidence="2" id="KW-0479">Metal-binding</keyword>
<dbReference type="SUPFAM" id="SSF56796">
    <property type="entry name" value="Dehydroquinate synthase-like"/>
    <property type="match status" value="1"/>
</dbReference>
<protein>
    <recommendedName>
        <fullName evidence="4">3-dehydroquinate synthase C-terminal domain-containing protein</fullName>
    </recommendedName>
</protein>
<dbReference type="Pfam" id="PF24621">
    <property type="entry name" value="DHQS_C"/>
    <property type="match status" value="1"/>
</dbReference>
<dbReference type="Gene3D" id="1.20.1090.10">
    <property type="entry name" value="Dehydroquinate synthase-like - alpha domain"/>
    <property type="match status" value="1"/>
</dbReference>
<dbReference type="GO" id="GO:0003856">
    <property type="term" value="F:3-dehydroquinate synthase activity"/>
    <property type="evidence" value="ECO:0007669"/>
    <property type="project" value="TreeGrafter"/>
</dbReference>
<comment type="cofactor">
    <cofactor evidence="1">
        <name>Co(2+)</name>
        <dbReference type="ChEBI" id="CHEBI:48828"/>
    </cofactor>
</comment>